<evidence type="ECO:0000313" key="3">
    <source>
        <dbReference type="EMBL" id="GMA42291.1"/>
    </source>
</evidence>
<evidence type="ECO:0000259" key="2">
    <source>
        <dbReference type="SMART" id="SM00481"/>
    </source>
</evidence>
<dbReference type="Gene3D" id="3.20.20.140">
    <property type="entry name" value="Metal-dependent hydrolases"/>
    <property type="match status" value="1"/>
</dbReference>
<dbReference type="PANTHER" id="PTHR42924">
    <property type="entry name" value="EXONUCLEASE"/>
    <property type="match status" value="1"/>
</dbReference>
<sequence>MCLRCNPASAPGTPPADWGDPVAPLTAARGLSRHGLLTGTYTAGPGAGILSGLARAAGPLAGIPRHGRGQWVVGDHHVHSIFSHDAKYLMRTQVEKAHAFGLDWLVFTEHSNYAHHAKGALDQKAELAHLRRQYPDLMLFQGLEWSIPAAGQACVVVAPGDNDAELLRAFEKLWDGRLNGWLEPPPPPRQSAGGAVRGEGAAGAEVARGGTASPGGR</sequence>
<evidence type="ECO:0000256" key="1">
    <source>
        <dbReference type="SAM" id="MobiDB-lite"/>
    </source>
</evidence>
<dbReference type="RefSeq" id="WP_284305729.1">
    <property type="nucleotide sequence ID" value="NZ_BSUO01000001.1"/>
</dbReference>
<dbReference type="SUPFAM" id="SSF89550">
    <property type="entry name" value="PHP domain-like"/>
    <property type="match status" value="1"/>
</dbReference>
<dbReference type="EMBL" id="BSUO01000001">
    <property type="protein sequence ID" value="GMA42291.1"/>
    <property type="molecule type" value="Genomic_DNA"/>
</dbReference>
<dbReference type="PANTHER" id="PTHR42924:SF11">
    <property type="entry name" value="POLYMERASE_HISTIDINOL PHOSPHATASE N-TERMINAL DOMAIN-CONTAINING PROTEIN"/>
    <property type="match status" value="1"/>
</dbReference>
<dbReference type="InterPro" id="IPR003141">
    <property type="entry name" value="Pol/His_phosphatase_N"/>
</dbReference>
<comment type="caution">
    <text evidence="3">The sequence shown here is derived from an EMBL/GenBank/DDBJ whole genome shotgun (WGS) entry which is preliminary data.</text>
</comment>
<accession>A0ABQ6IY07</accession>
<gene>
    <name evidence="3" type="ORF">GCM10025883_43360</name>
</gene>
<dbReference type="InterPro" id="IPR004013">
    <property type="entry name" value="PHP_dom"/>
</dbReference>
<dbReference type="CDD" id="cd07432">
    <property type="entry name" value="PHP_HisPPase"/>
    <property type="match status" value="1"/>
</dbReference>
<proteinExistence type="predicted"/>
<organism evidence="3 4">
    <name type="scientific">Mobilicoccus caccae</name>
    <dbReference type="NCBI Taxonomy" id="1859295"/>
    <lineage>
        <taxon>Bacteria</taxon>
        <taxon>Bacillati</taxon>
        <taxon>Actinomycetota</taxon>
        <taxon>Actinomycetes</taxon>
        <taxon>Micrococcales</taxon>
        <taxon>Dermatophilaceae</taxon>
        <taxon>Mobilicoccus</taxon>
    </lineage>
</organism>
<name>A0ABQ6IY07_9MICO</name>
<protein>
    <recommendedName>
        <fullName evidence="2">Polymerase/histidinol phosphatase N-terminal domain-containing protein</fullName>
    </recommendedName>
</protein>
<keyword evidence="4" id="KW-1185">Reference proteome</keyword>
<dbReference type="Proteomes" id="UP001157126">
    <property type="component" value="Unassembled WGS sequence"/>
</dbReference>
<dbReference type="InterPro" id="IPR016195">
    <property type="entry name" value="Pol/histidinol_Pase-like"/>
</dbReference>
<evidence type="ECO:0000313" key="4">
    <source>
        <dbReference type="Proteomes" id="UP001157126"/>
    </source>
</evidence>
<feature type="region of interest" description="Disordered" evidence="1">
    <location>
        <begin position="179"/>
        <end position="217"/>
    </location>
</feature>
<dbReference type="Pfam" id="PF02811">
    <property type="entry name" value="PHP"/>
    <property type="match status" value="1"/>
</dbReference>
<reference evidence="4" key="1">
    <citation type="journal article" date="2019" name="Int. J. Syst. Evol. Microbiol.">
        <title>The Global Catalogue of Microorganisms (GCM) 10K type strain sequencing project: providing services to taxonomists for standard genome sequencing and annotation.</title>
        <authorList>
            <consortium name="The Broad Institute Genomics Platform"/>
            <consortium name="The Broad Institute Genome Sequencing Center for Infectious Disease"/>
            <person name="Wu L."/>
            <person name="Ma J."/>
        </authorList>
    </citation>
    <scope>NUCLEOTIDE SEQUENCE [LARGE SCALE GENOMIC DNA]</scope>
    <source>
        <strain evidence="4">NBRC 113072</strain>
    </source>
</reference>
<dbReference type="SMART" id="SM00481">
    <property type="entry name" value="POLIIIAc"/>
    <property type="match status" value="1"/>
</dbReference>
<dbReference type="InterPro" id="IPR052018">
    <property type="entry name" value="PHP_domain"/>
</dbReference>
<feature type="domain" description="Polymerase/histidinol phosphatase N-terminal" evidence="2">
    <location>
        <begin position="74"/>
        <end position="149"/>
    </location>
</feature>